<dbReference type="InterPro" id="IPR011051">
    <property type="entry name" value="RmlC_Cupin_sf"/>
</dbReference>
<comment type="caution">
    <text evidence="6">The sequence shown here is derived from an EMBL/GenBank/DDBJ whole genome shotgun (WGS) entry which is preliminary data.</text>
</comment>
<dbReference type="PANTHER" id="PTHR13903">
    <property type="entry name" value="PIRIN-RELATED"/>
    <property type="match status" value="1"/>
</dbReference>
<evidence type="ECO:0000313" key="7">
    <source>
        <dbReference type="Proteomes" id="UP000584642"/>
    </source>
</evidence>
<dbReference type="CDD" id="cd02909">
    <property type="entry name" value="cupin_pirin_N"/>
    <property type="match status" value="1"/>
</dbReference>
<dbReference type="PIRSF" id="PIRSF006232">
    <property type="entry name" value="Pirin"/>
    <property type="match status" value="1"/>
</dbReference>
<evidence type="ECO:0000256" key="2">
    <source>
        <dbReference type="RuleBase" id="RU003457"/>
    </source>
</evidence>
<evidence type="ECO:0000259" key="5">
    <source>
        <dbReference type="Pfam" id="PF05726"/>
    </source>
</evidence>
<evidence type="ECO:0000256" key="1">
    <source>
        <dbReference type="ARBA" id="ARBA00008416"/>
    </source>
</evidence>
<dbReference type="Pfam" id="PF05726">
    <property type="entry name" value="Pirin_C"/>
    <property type="match status" value="1"/>
</dbReference>
<dbReference type="EMBL" id="JABFDB010000016">
    <property type="protein sequence ID" value="NYZ22323.1"/>
    <property type="molecule type" value="Genomic_DNA"/>
</dbReference>
<proteinExistence type="inferred from homology"/>
<comment type="similarity">
    <text evidence="1 2">Belongs to the pirin family.</text>
</comment>
<feature type="domain" description="Pirin C-terminal" evidence="5">
    <location>
        <begin position="194"/>
        <end position="296"/>
    </location>
</feature>
<dbReference type="Proteomes" id="UP000584642">
    <property type="component" value="Unassembled WGS sequence"/>
</dbReference>
<feature type="region of interest" description="Disordered" evidence="3">
    <location>
        <begin position="1"/>
        <end position="22"/>
    </location>
</feature>
<dbReference type="Pfam" id="PF02678">
    <property type="entry name" value="Pirin"/>
    <property type="match status" value="1"/>
</dbReference>
<feature type="domain" description="Pirin N-terminal" evidence="4">
    <location>
        <begin position="40"/>
        <end position="139"/>
    </location>
</feature>
<reference evidence="6 7" key="1">
    <citation type="submission" date="2020-05" db="EMBL/GenBank/DDBJ databases">
        <title>Azospirillum oleiclasticum sp. nov, a nitrogen-fixing and heavy crude oil-emulsifying bacterium isolated from the crude oil of Yumen Oilfield.</title>
        <authorList>
            <person name="Wu D."/>
            <person name="Cai M."/>
            <person name="Zhang X."/>
        </authorList>
    </citation>
    <scope>NUCLEOTIDE SEQUENCE [LARGE SCALE GENOMIC DNA]</scope>
    <source>
        <strain evidence="6 7">ROY-1-1-2</strain>
    </source>
</reference>
<dbReference type="InterPro" id="IPR014710">
    <property type="entry name" value="RmlC-like_jellyroll"/>
</dbReference>
<dbReference type="SUPFAM" id="SSF51182">
    <property type="entry name" value="RmlC-like cupins"/>
    <property type="match status" value="1"/>
</dbReference>
<dbReference type="Gene3D" id="2.60.120.10">
    <property type="entry name" value="Jelly Rolls"/>
    <property type="match status" value="2"/>
</dbReference>
<dbReference type="InterPro" id="IPR012093">
    <property type="entry name" value="Pirin"/>
</dbReference>
<name>A0ABX2TGT5_9PROT</name>
<gene>
    <name evidence="6" type="ORF">HND93_21645</name>
</gene>
<organism evidence="6 7">
    <name type="scientific">Azospirillum oleiclasticum</name>
    <dbReference type="NCBI Taxonomy" id="2735135"/>
    <lineage>
        <taxon>Bacteria</taxon>
        <taxon>Pseudomonadati</taxon>
        <taxon>Pseudomonadota</taxon>
        <taxon>Alphaproteobacteria</taxon>
        <taxon>Rhodospirillales</taxon>
        <taxon>Azospirillaceae</taxon>
        <taxon>Azospirillum</taxon>
    </lineage>
</organism>
<sequence length="296" mass="31964">MTAAGTTATTANTAAAQPRRARPVRAVVEGMPTSDGAGVKLTRLLGSRQLPMLDPFLMLDLFHTDRPEDYLAGFPDHPHRGFETVTYMLAGRLRHHDNHGHSGVIENGGVQWMTAGRGLVHSEMPEQEDGEMRGFQLWINLPASQKMIDPAYREFAADRIPVERREGAGLRVIAGTTSQGTAGPIQGGATEPRYFDVTLVPGATFEEALPPDHAAVVVVFEGAAILGEGTFRVAAPRLAVLGEGDRVSLSAGPSGARFLLLAGRPLQEPVAWGGPFVMNTREEVMQAFRDFEEGRF</sequence>
<keyword evidence="7" id="KW-1185">Reference proteome</keyword>
<dbReference type="CDD" id="cd02247">
    <property type="entry name" value="cupin_pirin_C"/>
    <property type="match status" value="1"/>
</dbReference>
<dbReference type="InterPro" id="IPR003829">
    <property type="entry name" value="Pirin_N_dom"/>
</dbReference>
<dbReference type="InterPro" id="IPR008778">
    <property type="entry name" value="Pirin_C_dom"/>
</dbReference>
<evidence type="ECO:0000259" key="4">
    <source>
        <dbReference type="Pfam" id="PF02678"/>
    </source>
</evidence>
<dbReference type="PANTHER" id="PTHR13903:SF8">
    <property type="entry name" value="PIRIN"/>
    <property type="match status" value="1"/>
</dbReference>
<evidence type="ECO:0000256" key="3">
    <source>
        <dbReference type="SAM" id="MobiDB-lite"/>
    </source>
</evidence>
<evidence type="ECO:0000313" key="6">
    <source>
        <dbReference type="EMBL" id="NYZ22323.1"/>
    </source>
</evidence>
<accession>A0ABX2TGT5</accession>
<protein>
    <submittedName>
        <fullName evidence="6">Pirin family protein</fullName>
    </submittedName>
</protein>